<feature type="region of interest" description="Disordered" evidence="1">
    <location>
        <begin position="625"/>
        <end position="767"/>
    </location>
</feature>
<name>A0A816FWQ8_ADIRI</name>
<evidence type="ECO:0000313" key="3">
    <source>
        <dbReference type="Proteomes" id="UP000663828"/>
    </source>
</evidence>
<dbReference type="AlphaFoldDB" id="A0A816FWQ8"/>
<feature type="compositionally biased region" description="Low complexity" evidence="1">
    <location>
        <begin position="727"/>
        <end position="759"/>
    </location>
</feature>
<keyword evidence="3" id="KW-1185">Reference proteome</keyword>
<evidence type="ECO:0000313" key="2">
    <source>
        <dbReference type="EMBL" id="CAF1666450.1"/>
    </source>
</evidence>
<feature type="non-terminal residue" evidence="2">
    <location>
        <position position="1"/>
    </location>
</feature>
<comment type="caution">
    <text evidence="2">The sequence shown here is derived from an EMBL/GenBank/DDBJ whole genome shotgun (WGS) entry which is preliminary data.</text>
</comment>
<gene>
    <name evidence="2" type="ORF">XAT740_LOCUS57864</name>
</gene>
<organism evidence="2 3">
    <name type="scientific">Adineta ricciae</name>
    <name type="common">Rotifer</name>
    <dbReference type="NCBI Taxonomy" id="249248"/>
    <lineage>
        <taxon>Eukaryota</taxon>
        <taxon>Metazoa</taxon>
        <taxon>Spiralia</taxon>
        <taxon>Gnathifera</taxon>
        <taxon>Rotifera</taxon>
        <taxon>Eurotatoria</taxon>
        <taxon>Bdelloidea</taxon>
        <taxon>Adinetida</taxon>
        <taxon>Adinetidae</taxon>
        <taxon>Adineta</taxon>
    </lineage>
</organism>
<protein>
    <submittedName>
        <fullName evidence="2">Uncharacterized protein</fullName>
    </submittedName>
</protein>
<dbReference type="Gene3D" id="3.90.1290.10">
    <property type="entry name" value="Plakin repeat"/>
    <property type="match status" value="3"/>
</dbReference>
<dbReference type="SUPFAM" id="SSF75399">
    <property type="entry name" value="Plakin repeat"/>
    <property type="match status" value="4"/>
</dbReference>
<dbReference type="GO" id="GO:0005856">
    <property type="term" value="C:cytoskeleton"/>
    <property type="evidence" value="ECO:0007669"/>
    <property type="project" value="InterPro"/>
</dbReference>
<evidence type="ECO:0000256" key="1">
    <source>
        <dbReference type="SAM" id="MobiDB-lite"/>
    </source>
</evidence>
<feature type="compositionally biased region" description="Basic and acidic residues" evidence="1">
    <location>
        <begin position="696"/>
        <end position="710"/>
    </location>
</feature>
<feature type="non-terminal residue" evidence="2">
    <location>
        <position position="767"/>
    </location>
</feature>
<reference evidence="2" key="1">
    <citation type="submission" date="2021-02" db="EMBL/GenBank/DDBJ databases">
        <authorList>
            <person name="Nowell W R."/>
        </authorList>
    </citation>
    <scope>NUCLEOTIDE SEQUENCE</scope>
</reference>
<dbReference type="Proteomes" id="UP000663828">
    <property type="component" value="Unassembled WGS sequence"/>
</dbReference>
<proteinExistence type="predicted"/>
<dbReference type="InterPro" id="IPR035915">
    <property type="entry name" value="Plakin_repeat_sf"/>
</dbReference>
<accession>A0A816FWQ8</accession>
<feature type="compositionally biased region" description="Basic residues" evidence="1">
    <location>
        <begin position="626"/>
        <end position="635"/>
    </location>
</feature>
<dbReference type="EMBL" id="CAJNOR010012228">
    <property type="protein sequence ID" value="CAF1666450.1"/>
    <property type="molecule type" value="Genomic_DNA"/>
</dbReference>
<dbReference type="InterPro" id="IPR001101">
    <property type="entry name" value="Plectin_repeat"/>
</dbReference>
<sequence length="767" mass="85871">GATEYNSKDDSLTVTINRQTYTIKWVYDTRNMKKILPRDALKQGILDIQLNEYRKVDTNDVLTIYDAIQAGYIRCNDDDSSSDNSVRPPSIISVDEDELTIATKTATYVITSVIHPLTQKEIKVSEAIDLGILDKEIGSYRDLVTNVQYELAEAINEGLVYATIIETKEDTEMLTSSVQEIVKKFIVKSVAVDSESHEKIGGLEAQAIGILNYAQGVYHDRKYNVKIPLDKAIEKKLLDVELVSQNRFEEYDLELITDTITEKRITLYRIHGVRNNVLDRMESGAVAVKNQMIDTETKTYTDFSTGETMTIQEAIDRKLIEAEISEHVERKPLGLSMQNAIRLGFYVAETGTFRDPATEHYMTLMEAIERGHIHVNGVAFADSEQGPITLYDAFSLGLINRRDGGKLNPPKISVYRARLVESKLHRMNVEDAIRCGLLNLRTGLYKHPHSGEQLHLKEAIQRGLIDGQSTIIEHPTSGRFMSLKDALEGIRIDNEGQVVDSYSNKVITTLDLAFNHRKLFSQFDVNAGEVFLPSQNEAVGFEKAIRKNLLDNNRMKLFDPKTSREYTIQDAIERGLVDAESGLIYDSHSHTQYSVREAIRHGIVAIVGAPLVPIKADHETVAAKITSRKHRRHSVVKSSLHYDYNSAPDSGDEDSHGSGWHRIKSRGRAFSPLSTDETSDIRRNIRRRTGSSPSGRCRDDDWRTGWRDGNNDDDDTLGGSGGGARRTGGNTFYSSVTTRTTQQSGGSSNRSQGGRTSSGFQQKSKSN</sequence>
<dbReference type="SMART" id="SM00250">
    <property type="entry name" value="PLEC"/>
    <property type="match status" value="7"/>
</dbReference>